<gene>
    <name evidence="1" type="ORF">ACFYU5_08190</name>
</gene>
<evidence type="ECO:0000313" key="2">
    <source>
        <dbReference type="Proteomes" id="UP001601442"/>
    </source>
</evidence>
<dbReference type="RefSeq" id="WP_387391511.1">
    <property type="nucleotide sequence ID" value="NZ_JBIAMT010000002.1"/>
</dbReference>
<organism evidence="1 2">
    <name type="scientific">Nocardia aobensis</name>
    <dbReference type="NCBI Taxonomy" id="257277"/>
    <lineage>
        <taxon>Bacteria</taxon>
        <taxon>Bacillati</taxon>
        <taxon>Actinomycetota</taxon>
        <taxon>Actinomycetes</taxon>
        <taxon>Mycobacteriales</taxon>
        <taxon>Nocardiaceae</taxon>
        <taxon>Nocardia</taxon>
    </lineage>
</organism>
<name>A0ABW6P1V9_9NOCA</name>
<keyword evidence="2" id="KW-1185">Reference proteome</keyword>
<dbReference type="EMBL" id="JBIAMT010000002">
    <property type="protein sequence ID" value="MFF0496366.1"/>
    <property type="molecule type" value="Genomic_DNA"/>
</dbReference>
<dbReference type="Proteomes" id="UP001601442">
    <property type="component" value="Unassembled WGS sequence"/>
</dbReference>
<reference evidence="1 2" key="1">
    <citation type="submission" date="2024-10" db="EMBL/GenBank/DDBJ databases">
        <title>The Natural Products Discovery Center: Release of the First 8490 Sequenced Strains for Exploring Actinobacteria Biosynthetic Diversity.</title>
        <authorList>
            <person name="Kalkreuter E."/>
            <person name="Kautsar S.A."/>
            <person name="Yang D."/>
            <person name="Bader C.D."/>
            <person name="Teijaro C.N."/>
            <person name="Fluegel L."/>
            <person name="Davis C.M."/>
            <person name="Simpson J.R."/>
            <person name="Lauterbach L."/>
            <person name="Steele A.D."/>
            <person name="Gui C."/>
            <person name="Meng S."/>
            <person name="Li G."/>
            <person name="Viehrig K."/>
            <person name="Ye F."/>
            <person name="Su P."/>
            <person name="Kiefer A.F."/>
            <person name="Nichols A."/>
            <person name="Cepeda A.J."/>
            <person name="Yan W."/>
            <person name="Fan B."/>
            <person name="Jiang Y."/>
            <person name="Adhikari A."/>
            <person name="Zheng C.-J."/>
            <person name="Schuster L."/>
            <person name="Cowan T.M."/>
            <person name="Smanski M.J."/>
            <person name="Chevrette M.G."/>
            <person name="De Carvalho L.P.S."/>
            <person name="Shen B."/>
        </authorList>
    </citation>
    <scope>NUCLEOTIDE SEQUENCE [LARGE SCALE GENOMIC DNA]</scope>
    <source>
        <strain evidence="1 2">NPDC004119</strain>
    </source>
</reference>
<sequence>MSITGTALGITGHEELSLAARGAAASLWMLNTMLEYRTRR</sequence>
<protein>
    <submittedName>
        <fullName evidence="1">Uncharacterized protein</fullName>
    </submittedName>
</protein>
<comment type="caution">
    <text evidence="1">The sequence shown here is derived from an EMBL/GenBank/DDBJ whole genome shotgun (WGS) entry which is preliminary data.</text>
</comment>
<proteinExistence type="predicted"/>
<accession>A0ABW6P1V9</accession>
<evidence type="ECO:0000313" key="1">
    <source>
        <dbReference type="EMBL" id="MFF0496366.1"/>
    </source>
</evidence>